<dbReference type="EMBL" id="BLTE01000014">
    <property type="protein sequence ID" value="GFK95083.1"/>
    <property type="molecule type" value="Genomic_DNA"/>
</dbReference>
<dbReference type="HAMAP" id="MF_00693">
    <property type="entry name" value="Transcrip_reg_TACO1"/>
    <property type="match status" value="1"/>
</dbReference>
<sequence length="248" mass="26538">MAGHSKWKNIQVRKGAQDAKKGKVFTKVTKELMLAAKAGGGDPGTNARLRSAIAAAKAVNLPKDKIETAIKKGTGELAGGNFDEITYEGYGPGGVAILIEAATDNRNRTVADVRAIMSKNGGQLGEAGCVGWMFDKKGVLELDKAKYTEDQVMEAALEAGAGDVLGEADVWEVHTAPEDFEAVRQALEEAGMELLSAEISMLPKTTVDVDAETGRKLMKLMDLLDDYDDVQKTHSNFELPEELLAELG</sequence>
<evidence type="ECO:0000256" key="2">
    <source>
        <dbReference type="ARBA" id="ARBA00022490"/>
    </source>
</evidence>
<comment type="similarity">
    <text evidence="1 6">Belongs to the TACO1 family.</text>
</comment>
<dbReference type="Proteomes" id="UP000494245">
    <property type="component" value="Unassembled WGS sequence"/>
</dbReference>
<keyword evidence="5 6" id="KW-0804">Transcription</keyword>
<dbReference type="NCBIfam" id="TIGR01033">
    <property type="entry name" value="YebC/PmpR family DNA-binding transcriptional regulator"/>
    <property type="match status" value="1"/>
</dbReference>
<feature type="domain" description="TACO1/YebC-like second and third" evidence="7">
    <location>
        <begin position="83"/>
        <end position="237"/>
    </location>
</feature>
<dbReference type="Gene3D" id="1.10.10.200">
    <property type="match status" value="1"/>
</dbReference>
<dbReference type="PANTHER" id="PTHR12532:SF6">
    <property type="entry name" value="TRANSCRIPTIONAL REGULATORY PROTEIN YEBC-RELATED"/>
    <property type="match status" value="1"/>
</dbReference>
<dbReference type="FunFam" id="3.30.70.980:FF:000002">
    <property type="entry name" value="Probable transcriptional regulatory protein YebC"/>
    <property type="match status" value="1"/>
</dbReference>
<dbReference type="RefSeq" id="WP_173085791.1">
    <property type="nucleotide sequence ID" value="NZ_BLTE01000014.1"/>
</dbReference>
<gene>
    <name evidence="9" type="primary">yebC</name>
    <name evidence="9" type="ORF">NNJEOMEG_02937</name>
</gene>
<dbReference type="InterPro" id="IPR048300">
    <property type="entry name" value="TACO1_YebC-like_2nd/3rd_dom"/>
</dbReference>
<dbReference type="NCBIfam" id="NF001030">
    <property type="entry name" value="PRK00110.1"/>
    <property type="match status" value="1"/>
</dbReference>
<proteinExistence type="inferred from homology"/>
<evidence type="ECO:0000256" key="6">
    <source>
        <dbReference type="HAMAP-Rule" id="MF_00693"/>
    </source>
</evidence>
<dbReference type="GO" id="GO:0006355">
    <property type="term" value="P:regulation of DNA-templated transcription"/>
    <property type="evidence" value="ECO:0007669"/>
    <property type="project" value="UniProtKB-UniRule"/>
</dbReference>
<comment type="caution">
    <text evidence="9">The sequence shown here is derived from an EMBL/GenBank/DDBJ whole genome shotgun (WGS) entry which is preliminary data.</text>
</comment>
<evidence type="ECO:0000256" key="1">
    <source>
        <dbReference type="ARBA" id="ARBA00008724"/>
    </source>
</evidence>
<comment type="subcellular location">
    <subcellularLocation>
        <location evidence="6">Cytoplasm</location>
    </subcellularLocation>
</comment>
<evidence type="ECO:0000256" key="3">
    <source>
        <dbReference type="ARBA" id="ARBA00023015"/>
    </source>
</evidence>
<dbReference type="GO" id="GO:0003677">
    <property type="term" value="F:DNA binding"/>
    <property type="evidence" value="ECO:0007669"/>
    <property type="project" value="UniProtKB-UniRule"/>
</dbReference>
<dbReference type="Gene3D" id="3.30.70.980">
    <property type="match status" value="2"/>
</dbReference>
<keyword evidence="2 6" id="KW-0963">Cytoplasm</keyword>
<dbReference type="NCBIfam" id="NF009044">
    <property type="entry name" value="PRK12378.1"/>
    <property type="match status" value="1"/>
</dbReference>
<protein>
    <recommendedName>
        <fullName evidence="6">Probable transcriptional regulatory protein NNJEOMEG_02937</fullName>
    </recommendedName>
</protein>
<dbReference type="AlphaFoldDB" id="A0A6V8LRH5"/>
<evidence type="ECO:0000259" key="7">
    <source>
        <dbReference type="Pfam" id="PF01709"/>
    </source>
</evidence>
<evidence type="ECO:0000256" key="5">
    <source>
        <dbReference type="ARBA" id="ARBA00023163"/>
    </source>
</evidence>
<dbReference type="InterPro" id="IPR029072">
    <property type="entry name" value="YebC-like"/>
</dbReference>
<accession>A0A6V8LRH5</accession>
<dbReference type="InterPro" id="IPR026564">
    <property type="entry name" value="Transcrip_reg_TACO1-like_dom3"/>
</dbReference>
<keyword evidence="4 6" id="KW-0238">DNA-binding</keyword>
<dbReference type="PANTHER" id="PTHR12532">
    <property type="entry name" value="TRANSLATIONAL ACTIVATOR OF CYTOCHROME C OXIDASE 1"/>
    <property type="match status" value="1"/>
</dbReference>
<reference evidence="9 10" key="2">
    <citation type="submission" date="2020-05" db="EMBL/GenBank/DDBJ databases">
        <title>Draft genome sequence of Desulfovibrio sp. strainFSS-1.</title>
        <authorList>
            <person name="Shimoshige H."/>
            <person name="Kobayashi H."/>
            <person name="Maekawa T."/>
        </authorList>
    </citation>
    <scope>NUCLEOTIDE SEQUENCE [LARGE SCALE GENOMIC DNA]</scope>
    <source>
        <strain evidence="9 10">SIID29052-01</strain>
    </source>
</reference>
<dbReference type="SUPFAM" id="SSF75625">
    <property type="entry name" value="YebC-like"/>
    <property type="match status" value="1"/>
</dbReference>
<dbReference type="GO" id="GO:0005829">
    <property type="term" value="C:cytosol"/>
    <property type="evidence" value="ECO:0007669"/>
    <property type="project" value="TreeGrafter"/>
</dbReference>
<dbReference type="Pfam" id="PF01709">
    <property type="entry name" value="Transcrip_reg"/>
    <property type="match status" value="1"/>
</dbReference>
<reference evidence="9 10" key="1">
    <citation type="submission" date="2020-04" db="EMBL/GenBank/DDBJ databases">
        <authorList>
            <consortium name="Desulfovibrio sp. FSS-1 genome sequencing consortium"/>
            <person name="Shimoshige H."/>
            <person name="Kobayashi H."/>
            <person name="Maekawa T."/>
        </authorList>
    </citation>
    <scope>NUCLEOTIDE SEQUENCE [LARGE SCALE GENOMIC DNA]</scope>
    <source>
        <strain evidence="9 10">SIID29052-01</strain>
    </source>
</reference>
<keyword evidence="3 6" id="KW-0805">Transcription regulation</keyword>
<evidence type="ECO:0000259" key="8">
    <source>
        <dbReference type="Pfam" id="PF20772"/>
    </source>
</evidence>
<keyword evidence="10" id="KW-1185">Reference proteome</keyword>
<evidence type="ECO:0000313" key="10">
    <source>
        <dbReference type="Proteomes" id="UP000494245"/>
    </source>
</evidence>
<feature type="domain" description="TACO1/YebC-like N-terminal" evidence="8">
    <location>
        <begin position="5"/>
        <end position="76"/>
    </location>
</feature>
<name>A0A6V8LRH5_9BACT</name>
<dbReference type="Pfam" id="PF20772">
    <property type="entry name" value="TACO1_YebC_N"/>
    <property type="match status" value="1"/>
</dbReference>
<dbReference type="InterPro" id="IPR002876">
    <property type="entry name" value="Transcrip_reg_TACO1-like"/>
</dbReference>
<organism evidence="9 10">
    <name type="scientific">Fundidesulfovibrio magnetotacticus</name>
    <dbReference type="NCBI Taxonomy" id="2730080"/>
    <lineage>
        <taxon>Bacteria</taxon>
        <taxon>Pseudomonadati</taxon>
        <taxon>Thermodesulfobacteriota</taxon>
        <taxon>Desulfovibrionia</taxon>
        <taxon>Desulfovibrionales</taxon>
        <taxon>Desulfovibrionaceae</taxon>
        <taxon>Fundidesulfovibrio</taxon>
    </lineage>
</organism>
<evidence type="ECO:0000313" key="9">
    <source>
        <dbReference type="EMBL" id="GFK95083.1"/>
    </source>
</evidence>
<dbReference type="FunFam" id="1.10.10.200:FF:000002">
    <property type="entry name" value="Probable transcriptional regulatory protein CLM62_37755"/>
    <property type="match status" value="1"/>
</dbReference>
<dbReference type="InterPro" id="IPR049083">
    <property type="entry name" value="TACO1_YebC_N"/>
</dbReference>
<evidence type="ECO:0000256" key="4">
    <source>
        <dbReference type="ARBA" id="ARBA00023125"/>
    </source>
</evidence>
<dbReference type="InterPro" id="IPR017856">
    <property type="entry name" value="Integrase-like_N"/>
</dbReference>